<dbReference type="SUPFAM" id="SSF49758">
    <property type="entry name" value="Calpain large subunit, middle domain (domain III)"/>
    <property type="match status" value="1"/>
</dbReference>
<evidence type="ECO:0000256" key="1">
    <source>
        <dbReference type="ARBA" id="ARBA00022723"/>
    </source>
</evidence>
<comment type="caution">
    <text evidence="3">The sequence shown here is derived from an EMBL/GenBank/DDBJ whole genome shotgun (WGS) entry which is preliminary data.</text>
</comment>
<dbReference type="InterPro" id="IPR009291">
    <property type="entry name" value="Vps62"/>
</dbReference>
<proteinExistence type="predicted"/>
<keyword evidence="1" id="KW-0479">Metal-binding</keyword>
<reference evidence="3 4" key="1">
    <citation type="submission" date="2016-10" db="EMBL/GenBank/DDBJ databases">
        <authorList>
            <person name="Varghese N."/>
            <person name="Submissions S."/>
        </authorList>
    </citation>
    <scope>NUCLEOTIDE SEQUENCE [LARGE SCALE GENOMIC DNA]</scope>
    <source>
        <strain evidence="3 4">DSM 16525</strain>
    </source>
</reference>
<accession>A0ABY1CNR9</accession>
<dbReference type="InterPro" id="IPR036213">
    <property type="entry name" value="Calpain_III_sf"/>
</dbReference>
<name>A0ABY1CNR9_MYXFU</name>
<gene>
    <name evidence="3" type="ORF">SAMN05443572_10770</name>
</gene>
<dbReference type="PANTHER" id="PTHR48174">
    <property type="entry name" value="DUF946 FAMILY PROTEIN"/>
    <property type="match status" value="1"/>
</dbReference>
<evidence type="ECO:0000313" key="4">
    <source>
        <dbReference type="Proteomes" id="UP000183760"/>
    </source>
</evidence>
<evidence type="ECO:0000313" key="3">
    <source>
        <dbReference type="EMBL" id="SEU25255.1"/>
    </source>
</evidence>
<dbReference type="Pfam" id="PF08685">
    <property type="entry name" value="GON"/>
    <property type="match status" value="1"/>
</dbReference>
<dbReference type="Proteomes" id="UP000183760">
    <property type="component" value="Unassembled WGS sequence"/>
</dbReference>
<dbReference type="InterPro" id="IPR012314">
    <property type="entry name" value="Pept_M12B_GON-ADAMTSs"/>
</dbReference>
<dbReference type="Gene3D" id="2.60.20.10">
    <property type="entry name" value="Crystallins"/>
    <property type="match status" value="2"/>
</dbReference>
<dbReference type="PROSITE" id="PS51257">
    <property type="entry name" value="PROKAR_LIPOPROTEIN"/>
    <property type="match status" value="1"/>
</dbReference>
<organism evidence="3 4">
    <name type="scientific">Myxococcus fulvus</name>
    <dbReference type="NCBI Taxonomy" id="33"/>
    <lineage>
        <taxon>Bacteria</taxon>
        <taxon>Pseudomonadati</taxon>
        <taxon>Myxococcota</taxon>
        <taxon>Myxococcia</taxon>
        <taxon>Myxococcales</taxon>
        <taxon>Cystobacterineae</taxon>
        <taxon>Myxococcaceae</taxon>
        <taxon>Myxococcus</taxon>
    </lineage>
</organism>
<dbReference type="EMBL" id="FOIB01000007">
    <property type="protein sequence ID" value="SEU25255.1"/>
    <property type="molecule type" value="Genomic_DNA"/>
</dbReference>
<sequence length="1010" mass="109832">MNNKVQVMRLSQFLPGGRGWLLGSLVALAVGCQGADTQEEAVDQDTFSLEQALGPLRERSCEELKLARPSAEDGEYTLYIFGDPAMPWTAWCHDMAGTPAEYLPLREVGLAANYSQYTAGGASPGTSVRTAYQRLRINPFTLEVDTSDRTFASSTGELRHSGGASVTAMPYATAMSCDYGDTGRARIDLRGTPFKVAPEYFQVLGWGQHGAQVYGFADQLVTVTGGGYCGWNAPLLADPFAGGFLPLLYTVANQAWTPTVRVYPFGGAEAQVQTFHVGTYEHGQLHVGAQGIGALHVPRGWVVTLYAQDDFRGTATRYTSDTELTATAPERWARSLRVEAPVRVFAGAGQTGTAQSLRAGRYDLDTLTVGNDAIRSVQVPDGYRVTLHADSGFSGPRLHLTEDTDLSGLELNARTSSLVVESTTVRDSNSVDGFWRGSGGQNPDSTANRTFFVDHTGPAELVTFTLSSVVGSYLYLFDAQGHRLAEAAYASNSPDATLSALLTPGTYRLVAATQEAGQTGYFTLRADRARLRAPQRLTVKAVHTFSWVYDDDGTGANDSVTVWRPSTAGSPGFYPLGDLAQPNEGGPAPKTTFLVSGEGDVLARPVDYDLIWDDRGSGGTDDVRFWHPRPPDGYTCLGSVAKLDDDKPSLDLVRCVRSEYVVPARASWVWNDQGSGADDDITVWQADAREHLGLNLSVIVAQGHYGDPEGHRFWTLNKSMLANTELQGGVVDDLLVRRFAPRIWLHPEEQFWPTSTQTFVSNMSQTATRLTTPTGLGCDSCAPFAFLAGQSPSQADVPVYAQVIPRTQSDRPTNVTDVVYWVFYGYNRGKRACKHEANSSRPRSCDEWDSFANHVGDWEHLTVRFVDGRPAVLTTSQGVLLAPMSFGDKNVALVGGWRPELYAAKGSHGLYPELATYDYGWRGLWSEFRDVTGRGTAWDTWRDLRISPWQRRGGYSGGGFEGFNLTLAWGNERSGCDNDGADATGHCVLDPGPLGPAMRAFAQPASLDMR</sequence>
<keyword evidence="4" id="KW-1185">Reference proteome</keyword>
<feature type="domain" description="GON" evidence="2">
    <location>
        <begin position="127"/>
        <end position="231"/>
    </location>
</feature>
<dbReference type="PANTHER" id="PTHR48174:SF5">
    <property type="entry name" value="VACUOLAR PROTEIN SORTING-ASSOCIATED PROTEIN 62"/>
    <property type="match status" value="1"/>
</dbReference>
<evidence type="ECO:0000259" key="2">
    <source>
        <dbReference type="Pfam" id="PF08685"/>
    </source>
</evidence>
<protein>
    <recommendedName>
        <fullName evidence="2">GON domain-containing protein</fullName>
    </recommendedName>
</protein>
<dbReference type="InterPro" id="IPR011024">
    <property type="entry name" value="G_crystallin-like"/>
</dbReference>
<dbReference type="SUPFAM" id="SSF49695">
    <property type="entry name" value="gamma-Crystallin-like"/>
    <property type="match status" value="1"/>
</dbReference>
<dbReference type="Pfam" id="PF06101">
    <property type="entry name" value="Vps62"/>
    <property type="match status" value="2"/>
</dbReference>